<proteinExistence type="predicted"/>
<sequence length="77" mass="9179">MNMEHKKKDIETHSGEWLLKYDDLESRLERAKEILNKYPKNMPPFNRAPLPFETVEILLSDIQELTALMETNHSPRR</sequence>
<comment type="caution">
    <text evidence="1">The sequence shown here is derived from an EMBL/GenBank/DDBJ whole genome shotgun (WGS) entry which is preliminary data.</text>
</comment>
<reference evidence="1" key="1">
    <citation type="journal article" date="2014" name="Front. Microbiol.">
        <title>High frequency of phylogenetically diverse reductive dehalogenase-homologous genes in deep subseafloor sedimentary metagenomes.</title>
        <authorList>
            <person name="Kawai M."/>
            <person name="Futagami T."/>
            <person name="Toyoda A."/>
            <person name="Takaki Y."/>
            <person name="Nishi S."/>
            <person name="Hori S."/>
            <person name="Arai W."/>
            <person name="Tsubouchi T."/>
            <person name="Morono Y."/>
            <person name="Uchiyama I."/>
            <person name="Ito T."/>
            <person name="Fujiyama A."/>
            <person name="Inagaki F."/>
            <person name="Takami H."/>
        </authorList>
    </citation>
    <scope>NUCLEOTIDE SEQUENCE</scope>
    <source>
        <strain evidence="1">Expedition CK06-06</strain>
    </source>
</reference>
<accession>X1PGK0</accession>
<gene>
    <name evidence="1" type="ORF">S06H3_48380</name>
</gene>
<protein>
    <submittedName>
        <fullName evidence="1">Uncharacterized protein</fullName>
    </submittedName>
</protein>
<evidence type="ECO:0000313" key="1">
    <source>
        <dbReference type="EMBL" id="GAI41611.1"/>
    </source>
</evidence>
<dbReference type="AlphaFoldDB" id="X1PGK0"/>
<name>X1PGK0_9ZZZZ</name>
<organism evidence="1">
    <name type="scientific">marine sediment metagenome</name>
    <dbReference type="NCBI Taxonomy" id="412755"/>
    <lineage>
        <taxon>unclassified sequences</taxon>
        <taxon>metagenomes</taxon>
        <taxon>ecological metagenomes</taxon>
    </lineage>
</organism>
<dbReference type="EMBL" id="BARV01030459">
    <property type="protein sequence ID" value="GAI41611.1"/>
    <property type="molecule type" value="Genomic_DNA"/>
</dbReference>